<dbReference type="GO" id="GO:0006412">
    <property type="term" value="P:translation"/>
    <property type="evidence" value="ECO:0007669"/>
    <property type="project" value="UniProtKB-UniRule"/>
</dbReference>
<sequence>MANTVAVVADTKTGKTYKIEVPQESLNALTGRKIGDEVDGIFLNLPGYKLTITGGSSVDGFPMKKDLPIQGKKRILVKYSSGKRGKRGLRKRVTFRGSIVGPDITQLNMKITQYGPSPIGQGTEEKKE</sequence>
<dbReference type="AlphaFoldDB" id="A0AA37BRG4"/>
<evidence type="ECO:0000256" key="4">
    <source>
        <dbReference type="HAMAP-Rule" id="MF_00512"/>
    </source>
</evidence>
<dbReference type="GO" id="GO:0005840">
    <property type="term" value="C:ribosome"/>
    <property type="evidence" value="ECO:0007669"/>
    <property type="project" value="UniProtKB-KW"/>
</dbReference>
<dbReference type="Proteomes" id="UP000632195">
    <property type="component" value="Unassembled WGS sequence"/>
</dbReference>
<keyword evidence="3 4" id="KW-0687">Ribonucleoprotein</keyword>
<evidence type="ECO:0000256" key="1">
    <source>
        <dbReference type="ARBA" id="ARBA00009312"/>
    </source>
</evidence>
<accession>A0AA37BRG4</accession>
<evidence type="ECO:0000313" key="5">
    <source>
        <dbReference type="EMBL" id="GGM70934.1"/>
    </source>
</evidence>
<gene>
    <name evidence="4" type="primary">rps6e</name>
    <name evidence="5" type="ORF">GCM10007108_06230</name>
</gene>
<evidence type="ECO:0000256" key="2">
    <source>
        <dbReference type="ARBA" id="ARBA00022980"/>
    </source>
</evidence>
<comment type="similarity">
    <text evidence="1 4">Belongs to the eukaryotic ribosomal protein eS6 family.</text>
</comment>
<keyword evidence="6" id="KW-1185">Reference proteome</keyword>
<dbReference type="PANTHER" id="PTHR11502">
    <property type="entry name" value="40S RIBOSOMAL PROTEIN S6"/>
    <property type="match status" value="1"/>
</dbReference>
<comment type="caution">
    <text evidence="5">The sequence shown here is derived from an EMBL/GenBank/DDBJ whole genome shotgun (WGS) entry which is preliminary data.</text>
</comment>
<reference evidence="5" key="1">
    <citation type="journal article" date="2014" name="Int. J. Syst. Evol. Microbiol.">
        <title>Complete genome sequence of Corynebacterium casei LMG S-19264T (=DSM 44701T), isolated from a smear-ripened cheese.</title>
        <authorList>
            <consortium name="US DOE Joint Genome Institute (JGI-PGF)"/>
            <person name="Walter F."/>
            <person name="Albersmeier A."/>
            <person name="Kalinowski J."/>
            <person name="Ruckert C."/>
        </authorList>
    </citation>
    <scope>NUCLEOTIDE SEQUENCE</scope>
    <source>
        <strain evidence="5">JCM 13583</strain>
    </source>
</reference>
<dbReference type="NCBIfam" id="NF003294">
    <property type="entry name" value="PRK04290.1-3"/>
    <property type="match status" value="1"/>
</dbReference>
<dbReference type="GO" id="GO:1990904">
    <property type="term" value="C:ribonucleoprotein complex"/>
    <property type="evidence" value="ECO:0007669"/>
    <property type="project" value="UniProtKB-KW"/>
</dbReference>
<dbReference type="InterPro" id="IPR001377">
    <property type="entry name" value="Ribosomal_eS6"/>
</dbReference>
<keyword evidence="2 4" id="KW-0689">Ribosomal protein</keyword>
<reference evidence="5" key="2">
    <citation type="submission" date="2022-09" db="EMBL/GenBank/DDBJ databases">
        <authorList>
            <person name="Sun Q."/>
            <person name="Ohkuma M."/>
        </authorList>
    </citation>
    <scope>NUCLEOTIDE SEQUENCE</scope>
    <source>
        <strain evidence="5">JCM 13583</strain>
    </source>
</reference>
<name>A0AA37BRG4_9ARCH</name>
<dbReference type="GO" id="GO:0003735">
    <property type="term" value="F:structural constituent of ribosome"/>
    <property type="evidence" value="ECO:0007669"/>
    <property type="project" value="InterPro"/>
</dbReference>
<evidence type="ECO:0000313" key="6">
    <source>
        <dbReference type="Proteomes" id="UP000632195"/>
    </source>
</evidence>
<proteinExistence type="inferred from homology"/>
<dbReference type="Pfam" id="PF01092">
    <property type="entry name" value="Ribosomal_S6e"/>
    <property type="match status" value="1"/>
</dbReference>
<evidence type="ECO:0000256" key="3">
    <source>
        <dbReference type="ARBA" id="ARBA00023274"/>
    </source>
</evidence>
<dbReference type="InterPro" id="IPR020924">
    <property type="entry name" value="Ribosomal_eS6_arc"/>
</dbReference>
<protein>
    <recommendedName>
        <fullName evidence="4">Small ribosomal subunit protein eS6</fullName>
    </recommendedName>
</protein>
<dbReference type="EMBL" id="BMNY01000001">
    <property type="protein sequence ID" value="GGM70934.1"/>
    <property type="molecule type" value="Genomic_DNA"/>
</dbReference>
<dbReference type="RefSeq" id="WP_188680223.1">
    <property type="nucleotide sequence ID" value="NZ_BMNY01000001.1"/>
</dbReference>
<dbReference type="HAMAP" id="MF_00512">
    <property type="entry name" value="Ribosomal_eS6"/>
    <property type="match status" value="1"/>
</dbReference>
<dbReference type="SMART" id="SM01405">
    <property type="entry name" value="Ribosomal_S6e"/>
    <property type="match status" value="1"/>
</dbReference>
<organism evidence="5 6">
    <name type="scientific">Thermogymnomonas acidicola</name>
    <dbReference type="NCBI Taxonomy" id="399579"/>
    <lineage>
        <taxon>Archaea</taxon>
        <taxon>Methanobacteriati</taxon>
        <taxon>Thermoplasmatota</taxon>
        <taxon>Thermoplasmata</taxon>
        <taxon>Thermoplasmatales</taxon>
        <taxon>Thermogymnomonas</taxon>
    </lineage>
</organism>